<keyword evidence="1" id="KW-0812">Transmembrane</keyword>
<feature type="transmembrane region" description="Helical" evidence="1">
    <location>
        <begin position="67"/>
        <end position="89"/>
    </location>
</feature>
<evidence type="ECO:0000313" key="2">
    <source>
        <dbReference type="EMBL" id="TCJ95962.1"/>
    </source>
</evidence>
<comment type="caution">
    <text evidence="2">The sequence shown here is derived from an EMBL/GenBank/DDBJ whole genome shotgun (WGS) entry which is preliminary data.</text>
</comment>
<feature type="transmembrane region" description="Helical" evidence="1">
    <location>
        <begin position="40"/>
        <end position="60"/>
    </location>
</feature>
<keyword evidence="1" id="KW-0472">Membrane</keyword>
<dbReference type="Proteomes" id="UP000294702">
    <property type="component" value="Unassembled WGS sequence"/>
</dbReference>
<organism evidence="2 3">
    <name type="scientific">Volucribacter psittacicida</name>
    <dbReference type="NCBI Taxonomy" id="203482"/>
    <lineage>
        <taxon>Bacteria</taxon>
        <taxon>Pseudomonadati</taxon>
        <taxon>Pseudomonadota</taxon>
        <taxon>Gammaproteobacteria</taxon>
        <taxon>Pasteurellales</taxon>
        <taxon>Pasteurellaceae</taxon>
        <taxon>Volucribacter</taxon>
    </lineage>
</organism>
<keyword evidence="3" id="KW-1185">Reference proteome</keyword>
<dbReference type="AlphaFoldDB" id="A0A4R1FQT0"/>
<dbReference type="EMBL" id="SMFT01000005">
    <property type="protein sequence ID" value="TCJ95962.1"/>
    <property type="molecule type" value="Genomic_DNA"/>
</dbReference>
<gene>
    <name evidence="2" type="ORF">EV694_1965</name>
</gene>
<dbReference type="RefSeq" id="WP_132691937.1">
    <property type="nucleotide sequence ID" value="NZ_SMFT01000005.1"/>
</dbReference>
<feature type="transmembrane region" description="Helical" evidence="1">
    <location>
        <begin position="12"/>
        <end position="34"/>
    </location>
</feature>
<accession>A0A4R1FQT0</accession>
<reference evidence="2 3" key="1">
    <citation type="submission" date="2019-03" db="EMBL/GenBank/DDBJ databases">
        <title>Genomic Encyclopedia of Type Strains, Phase IV (KMG-IV): sequencing the most valuable type-strain genomes for metagenomic binning, comparative biology and taxonomic classification.</title>
        <authorList>
            <person name="Goeker M."/>
        </authorList>
    </citation>
    <scope>NUCLEOTIDE SEQUENCE [LARGE SCALE GENOMIC DNA]</scope>
    <source>
        <strain evidence="2 3">DSM 15534</strain>
    </source>
</reference>
<name>A0A4R1FQT0_9PAST</name>
<evidence type="ECO:0000313" key="3">
    <source>
        <dbReference type="Proteomes" id="UP000294702"/>
    </source>
</evidence>
<keyword evidence="1" id="KW-1133">Transmembrane helix</keyword>
<protein>
    <submittedName>
        <fullName evidence="2">Uncharacterized protein</fullName>
    </submittedName>
</protein>
<proteinExistence type="predicted"/>
<sequence length="92" mass="10402">MKKMNMDRIQLIAKTTYFCAVGGFALWFAFYLMTALPVDASMLTLSIFAFIYTFIWALVVGLLGVTLGYVVAALSFLFAIIMEWGYGLYKRT</sequence>
<evidence type="ECO:0000256" key="1">
    <source>
        <dbReference type="SAM" id="Phobius"/>
    </source>
</evidence>